<comment type="similarity">
    <text evidence="1">Belongs to the ATP-dependent AMP-binding enzyme family.</text>
</comment>
<sequence>MSTVSYPRRLSDLAIADPDRLAVVCGPESLTRAQLDEASTRLAHRLLAQGVVVGDVVTVALPNCVEWFVAYVACWKAGAIPQAVSEQLPRTELEAIVALAAPRAVISRWPAGVAGCPHVGIDHRDLLDGSPVPGLPDVVSPAWKIATSGGSTGRPKLIVSGDPALFDPRVPRMWGRGFRDGGVVVVPGPLHHNGPVLWACEALIAGSLVVVLERFEPERTLAAVEEFGADVLYTVPTMMKRIINLDDEARLRYDISSLESVWHMAEPCPAWLKRRWIDWLGPERIVEIYSAAEQQALTLITGSEWLERPGSVGRVVVGQMRIGNERGEPLGTGERGEVWLRGDPARATPMYRYIGAEARSTEDGWESLGDVGWFDDDGYLYMADRLQDMVLSGGVNVYPAEVEAAILEHPAVRSVAVIGLPDDDRGNVVHAVLEADPREVPPEDLATFLRERLIAYKVPRSVEYVDHPLRSDAGKVRRGELRNERLNGRGGKAVAMPRTGRMSSPSGG</sequence>
<dbReference type="SUPFAM" id="SSF56801">
    <property type="entry name" value="Acetyl-CoA synthetase-like"/>
    <property type="match status" value="1"/>
</dbReference>
<feature type="region of interest" description="Disordered" evidence="3">
    <location>
        <begin position="475"/>
        <end position="508"/>
    </location>
</feature>
<dbReference type="Pfam" id="PF00501">
    <property type="entry name" value="AMP-binding"/>
    <property type="match status" value="1"/>
</dbReference>
<dbReference type="GO" id="GO:0006631">
    <property type="term" value="P:fatty acid metabolic process"/>
    <property type="evidence" value="ECO:0007669"/>
    <property type="project" value="TreeGrafter"/>
</dbReference>
<evidence type="ECO:0000256" key="2">
    <source>
        <dbReference type="ARBA" id="ARBA00022598"/>
    </source>
</evidence>
<name>F2L713_PSEUX</name>
<dbReference type="InterPro" id="IPR025110">
    <property type="entry name" value="AMP-bd_C"/>
</dbReference>
<dbReference type="Gene3D" id="3.30.300.30">
    <property type="match status" value="1"/>
</dbReference>
<dbReference type="PANTHER" id="PTHR43201">
    <property type="entry name" value="ACYL-COA SYNTHETASE"/>
    <property type="match status" value="1"/>
</dbReference>
<dbReference type="PANTHER" id="PTHR43201:SF5">
    <property type="entry name" value="MEDIUM-CHAIN ACYL-COA LIGASE ACSF2, MITOCHONDRIAL"/>
    <property type="match status" value="1"/>
</dbReference>
<feature type="domain" description="AMP-binding enzyme C-terminal" evidence="5">
    <location>
        <begin position="401"/>
        <end position="467"/>
    </location>
</feature>
<protein>
    <submittedName>
        <fullName evidence="6">O-succinylbenzoate--CoA ligase</fullName>
        <ecNumber evidence="6">6.2.1.26</ecNumber>
    </submittedName>
</protein>
<geneLocation type="plasmid" evidence="6">
    <name>pPSED02</name>
</geneLocation>
<feature type="domain" description="AMP-dependent synthetase/ligase" evidence="4">
    <location>
        <begin position="17"/>
        <end position="343"/>
    </location>
</feature>
<dbReference type="Pfam" id="PF13193">
    <property type="entry name" value="AMP-binding_C"/>
    <property type="match status" value="1"/>
</dbReference>
<dbReference type="EC" id="6.2.1.26" evidence="6"/>
<dbReference type="RefSeq" id="WP_014203875.1">
    <property type="nucleotide sequence ID" value="NC_016600.1"/>
</dbReference>
<feature type="compositionally biased region" description="Basic and acidic residues" evidence="3">
    <location>
        <begin position="475"/>
        <end position="487"/>
    </location>
</feature>
<dbReference type="GO" id="GO:0008756">
    <property type="term" value="F:o-succinylbenzoate-CoA ligase activity"/>
    <property type="evidence" value="ECO:0007669"/>
    <property type="project" value="UniProtKB-EC"/>
</dbReference>
<evidence type="ECO:0000256" key="3">
    <source>
        <dbReference type="SAM" id="MobiDB-lite"/>
    </source>
</evidence>
<dbReference type="InterPro" id="IPR045851">
    <property type="entry name" value="AMP-bd_C_sf"/>
</dbReference>
<dbReference type="InterPro" id="IPR000873">
    <property type="entry name" value="AMP-dep_synth/lig_dom"/>
</dbReference>
<dbReference type="GO" id="GO:0031956">
    <property type="term" value="F:medium-chain fatty acid-CoA ligase activity"/>
    <property type="evidence" value="ECO:0007669"/>
    <property type="project" value="TreeGrafter"/>
</dbReference>
<reference evidence="6" key="1">
    <citation type="journal article" date="2011" name="J. Bacteriol.">
        <title>Genome sequence of the 1,4-dioxane-degrading Pseudonocardia dioxanivorans strain CB1190.</title>
        <authorList>
            <person name="Sales C.M."/>
            <person name="Mahendra S."/>
            <person name="Grostern A."/>
            <person name="Parales R.E."/>
            <person name="Goodwin L.A."/>
            <person name="Woyke T."/>
            <person name="Nolan M."/>
            <person name="Lapidus A."/>
            <person name="Chertkov O."/>
            <person name="Ovchinnikova G."/>
            <person name="Sczyrba A."/>
            <person name="Alvarez-Cohen L."/>
        </authorList>
    </citation>
    <scope>NUCLEOTIDE SEQUENCE</scope>
    <source>
        <strain evidence="6">CB1190</strain>
        <plasmid evidence="6">pPSED02</plasmid>
    </source>
</reference>
<evidence type="ECO:0000259" key="4">
    <source>
        <dbReference type="Pfam" id="PF00501"/>
    </source>
</evidence>
<dbReference type="Gene3D" id="3.40.50.12780">
    <property type="entry name" value="N-terminal domain of ligase-like"/>
    <property type="match status" value="1"/>
</dbReference>
<dbReference type="InterPro" id="IPR042099">
    <property type="entry name" value="ANL_N_sf"/>
</dbReference>
<evidence type="ECO:0000259" key="5">
    <source>
        <dbReference type="Pfam" id="PF13193"/>
    </source>
</evidence>
<dbReference type="AlphaFoldDB" id="F2L713"/>
<dbReference type="EMBL" id="CP002596">
    <property type="protein sequence ID" value="AEA28986.1"/>
    <property type="molecule type" value="Genomic_DNA"/>
</dbReference>
<gene>
    <name evidence="6" type="ORF">Psed_6920</name>
</gene>
<accession>F2L713</accession>
<keyword evidence="2 6" id="KW-0436">Ligase</keyword>
<proteinExistence type="inferred from homology"/>
<evidence type="ECO:0000313" key="6">
    <source>
        <dbReference type="EMBL" id="AEA28986.1"/>
    </source>
</evidence>
<evidence type="ECO:0000256" key="1">
    <source>
        <dbReference type="ARBA" id="ARBA00006432"/>
    </source>
</evidence>
<organism evidence="6">
    <name type="scientific">Pseudonocardia dioxanivorans (strain ATCC 55486 / DSM 44775 / JCM 13855 / CB1190)</name>
    <dbReference type="NCBI Taxonomy" id="675635"/>
    <lineage>
        <taxon>Bacteria</taxon>
        <taxon>Bacillati</taxon>
        <taxon>Actinomycetota</taxon>
        <taxon>Actinomycetes</taxon>
        <taxon>Pseudonocardiales</taxon>
        <taxon>Pseudonocardiaceae</taxon>
        <taxon>Pseudonocardia</taxon>
    </lineage>
</organism>
<keyword evidence="6" id="KW-0614">Plasmid</keyword>